<protein>
    <submittedName>
        <fullName evidence="8">Flagellar assembly protein FliH</fullName>
    </submittedName>
</protein>
<feature type="domain" description="Flagellar assembly protein FliH/Type III secretion system HrpE" evidence="7">
    <location>
        <begin position="116"/>
        <end position="243"/>
    </location>
</feature>
<evidence type="ECO:0000259" key="7">
    <source>
        <dbReference type="Pfam" id="PF02108"/>
    </source>
</evidence>
<dbReference type="InterPro" id="IPR018035">
    <property type="entry name" value="Flagellar_FliH/T3SS_HrpE"/>
</dbReference>
<keyword evidence="5" id="KW-0653">Protein transport</keyword>
<comment type="similarity">
    <text evidence="2">Belongs to the FliH family.</text>
</comment>
<reference evidence="8 9" key="1">
    <citation type="submission" date="2021-03" db="EMBL/GenBank/DDBJ databases">
        <title>Genomic Encyclopedia of Type Strains, Phase IV (KMG-IV): sequencing the most valuable type-strain genomes for metagenomic binning, comparative biology and taxonomic classification.</title>
        <authorList>
            <person name="Goeker M."/>
        </authorList>
    </citation>
    <scope>NUCLEOTIDE SEQUENCE [LARGE SCALE GENOMIC DNA]</scope>
    <source>
        <strain evidence="8 9">DSM 24004</strain>
    </source>
</reference>
<keyword evidence="8" id="KW-0282">Flagellum</keyword>
<keyword evidence="8" id="KW-0966">Cell projection</keyword>
<accession>A0ABS4GDI1</accession>
<evidence type="ECO:0000313" key="8">
    <source>
        <dbReference type="EMBL" id="MBP1925753.1"/>
    </source>
</evidence>
<proteinExistence type="inferred from homology"/>
<comment type="caution">
    <text evidence="8">The sequence shown here is derived from an EMBL/GenBank/DDBJ whole genome shotgun (WGS) entry which is preliminary data.</text>
</comment>
<dbReference type="Pfam" id="PF02108">
    <property type="entry name" value="FliH"/>
    <property type="match status" value="1"/>
</dbReference>
<keyword evidence="6" id="KW-1006">Bacterial flagellum protein export</keyword>
<dbReference type="PANTHER" id="PTHR34982">
    <property type="entry name" value="YOP PROTEINS TRANSLOCATION PROTEIN L"/>
    <property type="match status" value="1"/>
</dbReference>
<dbReference type="PANTHER" id="PTHR34982:SF1">
    <property type="entry name" value="FLAGELLAR ASSEMBLY PROTEIN FLIH"/>
    <property type="match status" value="1"/>
</dbReference>
<gene>
    <name evidence="8" type="ORF">J2Z76_001614</name>
</gene>
<dbReference type="EMBL" id="JAGGKS010000004">
    <property type="protein sequence ID" value="MBP1925753.1"/>
    <property type="molecule type" value="Genomic_DNA"/>
</dbReference>
<evidence type="ECO:0000256" key="2">
    <source>
        <dbReference type="ARBA" id="ARBA00006602"/>
    </source>
</evidence>
<dbReference type="RefSeq" id="WP_209511497.1">
    <property type="nucleotide sequence ID" value="NZ_JAGGKS010000004.1"/>
</dbReference>
<evidence type="ECO:0000313" key="9">
    <source>
        <dbReference type="Proteomes" id="UP001519342"/>
    </source>
</evidence>
<evidence type="ECO:0000256" key="4">
    <source>
        <dbReference type="ARBA" id="ARBA00022795"/>
    </source>
</evidence>
<organism evidence="8 9">
    <name type="scientific">Sedimentibacter acidaminivorans</name>
    <dbReference type="NCBI Taxonomy" id="913099"/>
    <lineage>
        <taxon>Bacteria</taxon>
        <taxon>Bacillati</taxon>
        <taxon>Bacillota</taxon>
        <taxon>Tissierellia</taxon>
        <taxon>Sedimentibacter</taxon>
    </lineage>
</organism>
<evidence type="ECO:0000256" key="5">
    <source>
        <dbReference type="ARBA" id="ARBA00022927"/>
    </source>
</evidence>
<keyword evidence="3" id="KW-0813">Transport</keyword>
<evidence type="ECO:0000256" key="3">
    <source>
        <dbReference type="ARBA" id="ARBA00022448"/>
    </source>
</evidence>
<dbReference type="Proteomes" id="UP001519342">
    <property type="component" value="Unassembled WGS sequence"/>
</dbReference>
<keyword evidence="9" id="KW-1185">Reference proteome</keyword>
<dbReference type="InterPro" id="IPR051472">
    <property type="entry name" value="T3SS_Stator/FliH"/>
</dbReference>
<name>A0ABS4GDI1_9FIRM</name>
<comment type="function">
    <text evidence="1">Needed for flagellar regrowth and assembly.</text>
</comment>
<keyword evidence="8" id="KW-0969">Cilium</keyword>
<keyword evidence="4" id="KW-1005">Bacterial flagellum biogenesis</keyword>
<evidence type="ECO:0000256" key="1">
    <source>
        <dbReference type="ARBA" id="ARBA00003041"/>
    </source>
</evidence>
<sequence>MILLSNIIKAEYVLYDSKKECEKVVSAEISSSKEVLYEIYNQRETIIKDATAEALRIVNTAKRNAQSEVEEIKKRANEEGYNAGFEIGKNKGYEEGCQKGLITIREELSKKNETRVNEINSMIELIENEKKTILSKYENEIYKLSIDIAEKILRQKIELKDNFIAKIIESVINDYKNVEWVKIYISSNEDVKMLEADKSLIDELSKISDDIKIEVKKGLANGSCIVETPDNIVDASLDTQLNNLKEILLSK</sequence>
<evidence type="ECO:0000256" key="6">
    <source>
        <dbReference type="ARBA" id="ARBA00023225"/>
    </source>
</evidence>